<dbReference type="EMBL" id="JAPQKI010000004">
    <property type="protein sequence ID" value="KAJ5103154.1"/>
    <property type="molecule type" value="Genomic_DNA"/>
</dbReference>
<reference evidence="1" key="2">
    <citation type="journal article" date="2023" name="IMA Fungus">
        <title>Comparative genomic study of the Penicillium genus elucidates a diverse pangenome and 15 lateral gene transfer events.</title>
        <authorList>
            <person name="Petersen C."/>
            <person name="Sorensen T."/>
            <person name="Nielsen M.R."/>
            <person name="Sondergaard T.E."/>
            <person name="Sorensen J.L."/>
            <person name="Fitzpatrick D.A."/>
            <person name="Frisvad J.C."/>
            <person name="Nielsen K.L."/>
        </authorList>
    </citation>
    <scope>NUCLEOTIDE SEQUENCE</scope>
    <source>
        <strain evidence="1">IBT 30761</strain>
    </source>
</reference>
<comment type="caution">
    <text evidence="1">The sequence shown here is derived from an EMBL/GenBank/DDBJ whole genome shotgun (WGS) entry which is preliminary data.</text>
</comment>
<keyword evidence="2" id="KW-1185">Reference proteome</keyword>
<accession>A0A9W9KE83</accession>
<dbReference type="AlphaFoldDB" id="A0A9W9KE83"/>
<dbReference type="Proteomes" id="UP001149074">
    <property type="component" value="Unassembled WGS sequence"/>
</dbReference>
<proteinExistence type="predicted"/>
<name>A0A9W9KE83_9EURO</name>
<protein>
    <submittedName>
        <fullName evidence="1">Uncharacterized protein</fullName>
    </submittedName>
</protein>
<dbReference type="GeneID" id="81355156"/>
<gene>
    <name evidence="1" type="ORF">N7532_003683</name>
</gene>
<evidence type="ECO:0000313" key="2">
    <source>
        <dbReference type="Proteomes" id="UP001149074"/>
    </source>
</evidence>
<evidence type="ECO:0000313" key="1">
    <source>
        <dbReference type="EMBL" id="KAJ5103154.1"/>
    </source>
</evidence>
<dbReference type="OrthoDB" id="423221at2759"/>
<sequence>MGAHAAEDCHKAYSALLAVSGPSAILCPQLEPNTSLDWEIQKLGRFPGELNDLNWVLQRAPMQMAMHDWKQISTDTTLPPSRDQICSICQPKLPIITDPKSGARSEKAQEAARYERSIKLQPPSYILLSRVIDEQAELRFSVNIRTMAHHACGRLVGLVHASDVPKVDISWRLVTNTLDLAKRSLRAFTLSSNTEDTAAENPPGFEKGVTLDEEQRRSLGWMIAQESEEIDPFTEEEVDEAILPAMAC</sequence>
<reference evidence="1" key="1">
    <citation type="submission" date="2022-11" db="EMBL/GenBank/DDBJ databases">
        <authorList>
            <person name="Petersen C."/>
        </authorList>
    </citation>
    <scope>NUCLEOTIDE SEQUENCE</scope>
    <source>
        <strain evidence="1">IBT 30761</strain>
    </source>
</reference>
<organism evidence="1 2">
    <name type="scientific">Penicillium argentinense</name>
    <dbReference type="NCBI Taxonomy" id="1131581"/>
    <lineage>
        <taxon>Eukaryota</taxon>
        <taxon>Fungi</taxon>
        <taxon>Dikarya</taxon>
        <taxon>Ascomycota</taxon>
        <taxon>Pezizomycotina</taxon>
        <taxon>Eurotiomycetes</taxon>
        <taxon>Eurotiomycetidae</taxon>
        <taxon>Eurotiales</taxon>
        <taxon>Aspergillaceae</taxon>
        <taxon>Penicillium</taxon>
    </lineage>
</organism>
<dbReference type="RefSeq" id="XP_056476534.1">
    <property type="nucleotide sequence ID" value="XM_056616177.1"/>
</dbReference>